<dbReference type="GO" id="GO:0005886">
    <property type="term" value="C:plasma membrane"/>
    <property type="evidence" value="ECO:0007669"/>
    <property type="project" value="TreeGrafter"/>
</dbReference>
<feature type="transmembrane region" description="Helical" evidence="7">
    <location>
        <begin position="25"/>
        <end position="46"/>
    </location>
</feature>
<dbReference type="EMBL" id="RSCD01000010">
    <property type="protein sequence ID" value="RSH90487.1"/>
    <property type="molecule type" value="Genomic_DNA"/>
</dbReference>
<keyword evidence="3 7" id="KW-0812">Transmembrane</keyword>
<proteinExistence type="inferred from homology"/>
<dbReference type="CDD" id="cd15239">
    <property type="entry name" value="7tm_YRO2_fungal-like"/>
    <property type="match status" value="1"/>
</dbReference>
<comment type="caution">
    <text evidence="8">The sequence shown here is derived from an EMBL/GenBank/DDBJ whole genome shotgun (WGS) entry which is preliminary data.</text>
</comment>
<protein>
    <recommendedName>
        <fullName evidence="10">Ion channel activity</fullName>
    </recommendedName>
</protein>
<feature type="transmembrane region" description="Helical" evidence="7">
    <location>
        <begin position="128"/>
        <end position="148"/>
    </location>
</feature>
<name>A0A427YHH2_9TREE</name>
<dbReference type="SMART" id="SM01021">
    <property type="entry name" value="Bac_rhodopsin"/>
    <property type="match status" value="1"/>
</dbReference>
<evidence type="ECO:0000256" key="5">
    <source>
        <dbReference type="ARBA" id="ARBA00023136"/>
    </source>
</evidence>
<dbReference type="GO" id="GO:0005783">
    <property type="term" value="C:endoplasmic reticulum"/>
    <property type="evidence" value="ECO:0007669"/>
    <property type="project" value="TreeGrafter"/>
</dbReference>
<feature type="region of interest" description="Disordered" evidence="6">
    <location>
        <begin position="285"/>
        <end position="324"/>
    </location>
</feature>
<feature type="transmembrane region" description="Helical" evidence="7">
    <location>
        <begin position="224"/>
        <end position="245"/>
    </location>
</feature>
<organism evidence="8 9">
    <name type="scientific">Saitozyma podzolica</name>
    <dbReference type="NCBI Taxonomy" id="1890683"/>
    <lineage>
        <taxon>Eukaryota</taxon>
        <taxon>Fungi</taxon>
        <taxon>Dikarya</taxon>
        <taxon>Basidiomycota</taxon>
        <taxon>Agaricomycotina</taxon>
        <taxon>Tremellomycetes</taxon>
        <taxon>Tremellales</taxon>
        <taxon>Trimorphomycetaceae</taxon>
        <taxon>Saitozyma</taxon>
    </lineage>
</organism>
<feature type="transmembrane region" description="Helical" evidence="7">
    <location>
        <begin position="100"/>
        <end position="121"/>
    </location>
</feature>
<dbReference type="SUPFAM" id="SSF81321">
    <property type="entry name" value="Family A G protein-coupled receptor-like"/>
    <property type="match status" value="1"/>
</dbReference>
<evidence type="ECO:0000313" key="8">
    <source>
        <dbReference type="EMBL" id="RSH90487.1"/>
    </source>
</evidence>
<evidence type="ECO:0000256" key="3">
    <source>
        <dbReference type="ARBA" id="ARBA00022692"/>
    </source>
</evidence>
<gene>
    <name evidence="8" type="ORF">EHS25_001092</name>
</gene>
<accession>A0A427YHH2</accession>
<dbReference type="PANTHER" id="PTHR28286:SF1">
    <property type="entry name" value="30 KDA HEAT SHOCK PROTEIN-RELATED"/>
    <property type="match status" value="1"/>
</dbReference>
<evidence type="ECO:0000256" key="2">
    <source>
        <dbReference type="ARBA" id="ARBA00008130"/>
    </source>
</evidence>
<reference evidence="8 9" key="1">
    <citation type="submission" date="2018-11" db="EMBL/GenBank/DDBJ databases">
        <title>Genome sequence of Saitozyma podzolica DSM 27192.</title>
        <authorList>
            <person name="Aliyu H."/>
            <person name="Gorte O."/>
            <person name="Ochsenreither K."/>
        </authorList>
    </citation>
    <scope>NUCLEOTIDE SEQUENCE [LARGE SCALE GENOMIC DNA]</scope>
    <source>
        <strain evidence="8 9">DSM 27192</strain>
    </source>
</reference>
<comment type="subcellular location">
    <subcellularLocation>
        <location evidence="1">Membrane</location>
        <topology evidence="1">Multi-pass membrane protein</topology>
    </subcellularLocation>
</comment>
<comment type="similarity">
    <text evidence="2">Belongs to the archaeal/bacterial/fungal opsin family.</text>
</comment>
<keyword evidence="9" id="KW-1185">Reference proteome</keyword>
<dbReference type="Gene3D" id="1.20.1070.10">
    <property type="entry name" value="Rhodopsin 7-helix transmembrane proteins"/>
    <property type="match status" value="1"/>
</dbReference>
<dbReference type="PRINTS" id="PR00251">
    <property type="entry name" value="BACTRLOPSIN"/>
</dbReference>
<evidence type="ECO:0000313" key="9">
    <source>
        <dbReference type="Proteomes" id="UP000279259"/>
    </source>
</evidence>
<evidence type="ECO:0000256" key="7">
    <source>
        <dbReference type="SAM" id="Phobius"/>
    </source>
</evidence>
<keyword evidence="5 7" id="KW-0472">Membrane</keyword>
<dbReference type="AlphaFoldDB" id="A0A427YHH2"/>
<evidence type="ECO:0000256" key="6">
    <source>
        <dbReference type="SAM" id="MobiDB-lite"/>
    </source>
</evidence>
<feature type="transmembrane region" description="Helical" evidence="7">
    <location>
        <begin position="154"/>
        <end position="172"/>
    </location>
</feature>
<dbReference type="InterPro" id="IPR043476">
    <property type="entry name" value="Yro2-like_7TM"/>
</dbReference>
<dbReference type="OrthoDB" id="536545at2759"/>
<dbReference type="Pfam" id="PF01036">
    <property type="entry name" value="Bac_rhodopsin"/>
    <property type="match status" value="1"/>
</dbReference>
<feature type="transmembrane region" description="Helical" evidence="7">
    <location>
        <begin position="184"/>
        <end position="204"/>
    </location>
</feature>
<sequence length="344" mass="36455">MAGNEALEVNPPNAVYHISTNGSDWLWTVFAIMTLCDLIVIGWHFAVPRGQRVFHQIAAIILTTAAIAYFAMASDLGATPIATEFSHHGRIAGVSRQVWYVRYIMFFITTPALLLMLVLASGLALSDIVTLVFFGLVFVVARLVGALVSSTYKWGFFVFSIAGLVYVWWALLGPARTSAKVIGADYHSAFGVGAGILSFIWLLYPICWGLSEGGNVITPTSEMVFYGILDLLSMPFFLFIHLFALSKLDLAALQLYSGKFSTTAATGAGAAGVAAHEKAAHPVAGTTTATTNGTGTATATQKKSGLFSRHGHHDAPAPAATGDMGVTQPVAAEAPPRVSEATVV</sequence>
<keyword evidence="4 7" id="KW-1133">Transmembrane helix</keyword>
<feature type="transmembrane region" description="Helical" evidence="7">
    <location>
        <begin position="53"/>
        <end position="72"/>
    </location>
</feature>
<dbReference type="FunFam" id="1.20.1070.10:FF:000160">
    <property type="entry name" value="Related to Opsin-1"/>
    <property type="match status" value="1"/>
</dbReference>
<dbReference type="InterPro" id="IPR001425">
    <property type="entry name" value="Arc/bac/fun_rhodopsins"/>
</dbReference>
<evidence type="ECO:0000256" key="1">
    <source>
        <dbReference type="ARBA" id="ARBA00004141"/>
    </source>
</evidence>
<dbReference type="PANTHER" id="PTHR28286">
    <property type="match status" value="1"/>
</dbReference>
<feature type="compositionally biased region" description="Low complexity" evidence="6">
    <location>
        <begin position="285"/>
        <end position="300"/>
    </location>
</feature>
<dbReference type="Proteomes" id="UP000279259">
    <property type="component" value="Unassembled WGS sequence"/>
</dbReference>
<evidence type="ECO:0008006" key="10">
    <source>
        <dbReference type="Google" id="ProtNLM"/>
    </source>
</evidence>
<evidence type="ECO:0000256" key="4">
    <source>
        <dbReference type="ARBA" id="ARBA00022989"/>
    </source>
</evidence>